<dbReference type="Proteomes" id="UP000237351">
    <property type="component" value="Chromosome"/>
</dbReference>
<proteinExistence type="inferred from homology"/>
<name>A0A1W6N339_9PROT</name>
<dbReference type="Pfam" id="PF13505">
    <property type="entry name" value="OMP_b-brl"/>
    <property type="match status" value="1"/>
</dbReference>
<comment type="subcellular location">
    <subcellularLocation>
        <location evidence="1">Membrane</location>
    </subcellularLocation>
</comment>
<keyword evidence="8" id="KW-1185">Reference proteome</keyword>
<dbReference type="OrthoDB" id="9815357at2"/>
<evidence type="ECO:0000313" key="8">
    <source>
        <dbReference type="Proteomes" id="UP000237351"/>
    </source>
</evidence>
<dbReference type="KEGG" id="naf:GQ61_01815"/>
<dbReference type="AlphaFoldDB" id="A0A1W6N339"/>
<feature type="domain" description="Outer membrane protein beta-barrel" evidence="6">
    <location>
        <begin position="32"/>
        <end position="230"/>
    </location>
</feature>
<dbReference type="InterPro" id="IPR011250">
    <property type="entry name" value="OMP/PagP_B-barrel"/>
</dbReference>
<dbReference type="Gene3D" id="2.40.160.20">
    <property type="match status" value="1"/>
</dbReference>
<sequence>MTKKYSFNSILCSAFLVSAFSCQPLLAHVNIAALGAPPSKASHYKSGVYLGVQEGLSYMSGRMSDTWDPNDPLFNTTAHSSDKSVSNATLVSEVMIGGRYLCSNGFFPGVEVAFSFANHRLTNTFFFTEPGLGNLPGLFNPTLERRSVIIPSLVLGWAFKNNFHVFAKLGLGISRFKTKVSVVENNNLHEIRSFSKNETKYSFAPSVGVEYALSPHFSIVGTLSYERYKESQLISRANTGGAPEDINRFRIKPSIFTQKIGLLIKI</sequence>
<feature type="chain" id="PRO_5013343444" description="Outer membrane protein beta-barrel domain-containing protein" evidence="5">
    <location>
        <begin position="28"/>
        <end position="266"/>
    </location>
</feature>
<dbReference type="EMBL" id="CP008743">
    <property type="protein sequence ID" value="ARN84280.1"/>
    <property type="molecule type" value="Genomic_DNA"/>
</dbReference>
<evidence type="ECO:0000256" key="3">
    <source>
        <dbReference type="ARBA" id="ARBA00023136"/>
    </source>
</evidence>
<keyword evidence="3" id="KW-0472">Membrane</keyword>
<dbReference type="PANTHER" id="PTHR34001:SF3">
    <property type="entry name" value="BLL7405 PROTEIN"/>
    <property type="match status" value="1"/>
</dbReference>
<evidence type="ECO:0000256" key="2">
    <source>
        <dbReference type="ARBA" id="ARBA00022729"/>
    </source>
</evidence>
<keyword evidence="2 5" id="KW-0732">Signal</keyword>
<evidence type="ECO:0000256" key="4">
    <source>
        <dbReference type="ARBA" id="ARBA00038306"/>
    </source>
</evidence>
<dbReference type="InterPro" id="IPR051692">
    <property type="entry name" value="OMP-like"/>
</dbReference>
<dbReference type="RefSeq" id="WP_085783650.1">
    <property type="nucleotide sequence ID" value="NZ_CP008743.1"/>
</dbReference>
<protein>
    <recommendedName>
        <fullName evidence="6">Outer membrane protein beta-barrel domain-containing protein</fullName>
    </recommendedName>
</protein>
<organism evidence="7 8">
    <name type="scientific">Candidatus Nucleicultrix amoebiphila FS5</name>
    <dbReference type="NCBI Taxonomy" id="1414854"/>
    <lineage>
        <taxon>Bacteria</taxon>
        <taxon>Pseudomonadati</taxon>
        <taxon>Pseudomonadota</taxon>
        <taxon>Alphaproteobacteria</taxon>
        <taxon>Holosporales</taxon>
        <taxon>Candidatus Nucleicultricaceae</taxon>
        <taxon>Candidatus Nucleicultrix</taxon>
    </lineage>
</organism>
<feature type="signal peptide" evidence="5">
    <location>
        <begin position="1"/>
        <end position="27"/>
    </location>
</feature>
<dbReference type="InterPro" id="IPR027385">
    <property type="entry name" value="Beta-barrel_OMP"/>
</dbReference>
<gene>
    <name evidence="7" type="ORF">GQ61_01815</name>
</gene>
<dbReference type="PANTHER" id="PTHR34001">
    <property type="entry name" value="BLL7405 PROTEIN"/>
    <property type="match status" value="1"/>
</dbReference>
<evidence type="ECO:0000259" key="6">
    <source>
        <dbReference type="Pfam" id="PF13505"/>
    </source>
</evidence>
<evidence type="ECO:0000256" key="1">
    <source>
        <dbReference type="ARBA" id="ARBA00004370"/>
    </source>
</evidence>
<dbReference type="PROSITE" id="PS51257">
    <property type="entry name" value="PROKAR_LIPOPROTEIN"/>
    <property type="match status" value="1"/>
</dbReference>
<dbReference type="SUPFAM" id="SSF56925">
    <property type="entry name" value="OMPA-like"/>
    <property type="match status" value="1"/>
</dbReference>
<evidence type="ECO:0000256" key="5">
    <source>
        <dbReference type="SAM" id="SignalP"/>
    </source>
</evidence>
<accession>A0A1W6N339</accession>
<dbReference type="GO" id="GO:0016020">
    <property type="term" value="C:membrane"/>
    <property type="evidence" value="ECO:0007669"/>
    <property type="project" value="UniProtKB-SubCell"/>
</dbReference>
<evidence type="ECO:0000313" key="7">
    <source>
        <dbReference type="EMBL" id="ARN84280.1"/>
    </source>
</evidence>
<reference evidence="7 8" key="1">
    <citation type="submission" date="2014-06" db="EMBL/GenBank/DDBJ databases">
        <title>The genome of the endonuclear symbiont Nucleicultrix amoebiphila.</title>
        <authorList>
            <person name="Schulz F."/>
            <person name="Horn M."/>
        </authorList>
    </citation>
    <scope>NUCLEOTIDE SEQUENCE [LARGE SCALE GENOMIC DNA]</scope>
    <source>
        <strain evidence="7 8">FS5</strain>
    </source>
</reference>
<comment type="similarity">
    <text evidence="4">Belongs to the Omp25/RopB family.</text>
</comment>